<reference evidence="2 3" key="1">
    <citation type="submission" date="2020-09" db="EMBL/GenBank/DDBJ databases">
        <title>De no assembly of potato wild relative species, Solanum commersonii.</title>
        <authorList>
            <person name="Cho K."/>
        </authorList>
    </citation>
    <scope>NUCLEOTIDE SEQUENCE [LARGE SCALE GENOMIC DNA]</scope>
    <source>
        <strain evidence="2">LZ3.2</strain>
        <tissue evidence="2">Leaf</tissue>
    </source>
</reference>
<gene>
    <name evidence="2" type="ORF">H5410_023936</name>
</gene>
<name>A0A9J5ZKJ7_SOLCO</name>
<dbReference type="AlphaFoldDB" id="A0A9J5ZKJ7"/>
<protein>
    <submittedName>
        <fullName evidence="2">Uncharacterized protein</fullName>
    </submittedName>
</protein>
<comment type="caution">
    <text evidence="2">The sequence shown here is derived from an EMBL/GenBank/DDBJ whole genome shotgun (WGS) entry which is preliminary data.</text>
</comment>
<sequence>MGCWSMDKFVQLNLYFVNSSRELCQPNVDDKCARPTSPQSCSKFSSNHSNTVEPTTSPSSIPKHVQASANSILHSSGVTTPLFLATLSCPARTSSVCPYDDTKHGPNELSPFPQLWTFKTQEKLGPRSLKY</sequence>
<evidence type="ECO:0000313" key="2">
    <source>
        <dbReference type="EMBL" id="KAG5612655.1"/>
    </source>
</evidence>
<evidence type="ECO:0000256" key="1">
    <source>
        <dbReference type="SAM" id="MobiDB-lite"/>
    </source>
</evidence>
<organism evidence="2 3">
    <name type="scientific">Solanum commersonii</name>
    <name type="common">Commerson's wild potato</name>
    <name type="synonym">Commerson's nightshade</name>
    <dbReference type="NCBI Taxonomy" id="4109"/>
    <lineage>
        <taxon>Eukaryota</taxon>
        <taxon>Viridiplantae</taxon>
        <taxon>Streptophyta</taxon>
        <taxon>Embryophyta</taxon>
        <taxon>Tracheophyta</taxon>
        <taxon>Spermatophyta</taxon>
        <taxon>Magnoliopsida</taxon>
        <taxon>eudicotyledons</taxon>
        <taxon>Gunneridae</taxon>
        <taxon>Pentapetalae</taxon>
        <taxon>asterids</taxon>
        <taxon>lamiids</taxon>
        <taxon>Solanales</taxon>
        <taxon>Solanaceae</taxon>
        <taxon>Solanoideae</taxon>
        <taxon>Solaneae</taxon>
        <taxon>Solanum</taxon>
    </lineage>
</organism>
<proteinExistence type="predicted"/>
<accession>A0A9J5ZKJ7</accession>
<feature type="compositionally biased region" description="Polar residues" evidence="1">
    <location>
        <begin position="36"/>
        <end position="60"/>
    </location>
</feature>
<dbReference type="Proteomes" id="UP000824120">
    <property type="component" value="Chromosome 4"/>
</dbReference>
<dbReference type="EMBL" id="JACXVP010000004">
    <property type="protein sequence ID" value="KAG5612655.1"/>
    <property type="molecule type" value="Genomic_DNA"/>
</dbReference>
<keyword evidence="3" id="KW-1185">Reference proteome</keyword>
<feature type="region of interest" description="Disordered" evidence="1">
    <location>
        <begin position="36"/>
        <end position="63"/>
    </location>
</feature>
<evidence type="ECO:0000313" key="3">
    <source>
        <dbReference type="Proteomes" id="UP000824120"/>
    </source>
</evidence>